<feature type="region of interest" description="Disordered" evidence="1">
    <location>
        <begin position="545"/>
        <end position="617"/>
    </location>
</feature>
<accession>A0A9W8TRT3</accession>
<proteinExistence type="predicted"/>
<evidence type="ECO:0000313" key="3">
    <source>
        <dbReference type="Proteomes" id="UP001148614"/>
    </source>
</evidence>
<feature type="compositionally biased region" description="Polar residues" evidence="1">
    <location>
        <begin position="76"/>
        <end position="85"/>
    </location>
</feature>
<feature type="region of interest" description="Disordered" evidence="1">
    <location>
        <begin position="294"/>
        <end position="322"/>
    </location>
</feature>
<feature type="region of interest" description="Disordered" evidence="1">
    <location>
        <begin position="406"/>
        <end position="443"/>
    </location>
</feature>
<feature type="compositionally biased region" description="Polar residues" evidence="1">
    <location>
        <begin position="583"/>
        <end position="610"/>
    </location>
</feature>
<protein>
    <submittedName>
        <fullName evidence="2">Uncharacterized protein</fullName>
    </submittedName>
</protein>
<dbReference type="VEuPathDB" id="FungiDB:F4678DRAFT_186820"/>
<feature type="compositionally biased region" description="Low complexity" evidence="1">
    <location>
        <begin position="107"/>
        <end position="116"/>
    </location>
</feature>
<dbReference type="EMBL" id="JANPWZ010000046">
    <property type="protein sequence ID" value="KAJ3579910.1"/>
    <property type="molecule type" value="Genomic_DNA"/>
</dbReference>
<name>A0A9W8TRT3_9PEZI</name>
<feature type="compositionally biased region" description="Polar residues" evidence="1">
    <location>
        <begin position="57"/>
        <end position="68"/>
    </location>
</feature>
<dbReference type="Proteomes" id="UP001148614">
    <property type="component" value="Unassembled WGS sequence"/>
</dbReference>
<feature type="region of interest" description="Disordered" evidence="1">
    <location>
        <begin position="204"/>
        <end position="224"/>
    </location>
</feature>
<feature type="compositionally biased region" description="Low complexity" evidence="1">
    <location>
        <begin position="550"/>
        <end position="575"/>
    </location>
</feature>
<feature type="region of interest" description="Disordered" evidence="1">
    <location>
        <begin position="101"/>
        <end position="127"/>
    </location>
</feature>
<reference evidence="2" key="1">
    <citation type="submission" date="2022-07" db="EMBL/GenBank/DDBJ databases">
        <title>Genome Sequence of Xylaria arbuscula.</title>
        <authorList>
            <person name="Buettner E."/>
        </authorList>
    </citation>
    <scope>NUCLEOTIDE SEQUENCE</scope>
    <source>
        <strain evidence="2">VT107</strain>
    </source>
</reference>
<dbReference type="AlphaFoldDB" id="A0A9W8TRT3"/>
<evidence type="ECO:0000313" key="2">
    <source>
        <dbReference type="EMBL" id="KAJ3579910.1"/>
    </source>
</evidence>
<feature type="region of interest" description="Disordered" evidence="1">
    <location>
        <begin position="486"/>
        <end position="513"/>
    </location>
</feature>
<feature type="region of interest" description="Disordered" evidence="1">
    <location>
        <begin position="53"/>
        <end position="85"/>
    </location>
</feature>
<sequence length="697" mass="77895">MEHDTQVAEPLMDMFSNLPEMLAVDLEQSSDIFQSRQLTAGAPAPWLADDGARRLYSSGNDSSHTNTVLPDEPRDTLSNGKPQQSIHQKYSDIFAPLDFNAPKRESFSSSDSSAKSEPPPLSTREESVLTVDTLLEPEKNPSPTFLHLSPTSDYATQMSWIDLDIEDASPITQRRRSSMSDFPKYMHQLRGSMETNAKTIQPRRSIDANETSTHPISGNPLSYPAQIPRRRSSLQYHETQTVTQQFTKHLGPRNSGRDVSRLPSHKPIFNESPFAQAKKMSNISRKVENKHSYRDPAHILLDSPPVSPTFKEDSADESSVMENDRDRMIASAAVSFNEWLDSDMAHLASEDHFFPRPLPHHVQDKLKFFVTNFPEPVLLCDNYLVENIRSLSQEVVRYTTNDANPEYLPNFRQQPKPTRWKPWLHSSAGTSEQQGRPNASPDVNRREWDLMKKIFPRGSDGLCEALYAYVLVYNYITSLCLSSQSHPVDPVISSRPTTPWTATRPDTGMSGGSSELDMYMSTPPRPSASENGIPRKAACILGMKREEETAPSTSPTRRPPSGGSGRTSTFTSLRGIPSFLFNGPSSAHLRQSESRSATPTGHRSNFSRPGTPSAERIGMRSMTSMGSYTTDQNKQLTELRHGVAMCCARLTVTLQREDPAIASHTSDENCKVDPAFMRSLCANVRITEEAMARCRQV</sequence>
<gene>
    <name evidence="2" type="ORF">NPX13_g650</name>
</gene>
<organism evidence="2 3">
    <name type="scientific">Xylaria arbuscula</name>
    <dbReference type="NCBI Taxonomy" id="114810"/>
    <lineage>
        <taxon>Eukaryota</taxon>
        <taxon>Fungi</taxon>
        <taxon>Dikarya</taxon>
        <taxon>Ascomycota</taxon>
        <taxon>Pezizomycotina</taxon>
        <taxon>Sordariomycetes</taxon>
        <taxon>Xylariomycetidae</taxon>
        <taxon>Xylariales</taxon>
        <taxon>Xylariaceae</taxon>
        <taxon>Xylaria</taxon>
    </lineage>
</organism>
<keyword evidence="3" id="KW-1185">Reference proteome</keyword>
<feature type="region of interest" description="Disordered" evidence="1">
    <location>
        <begin position="244"/>
        <end position="274"/>
    </location>
</feature>
<feature type="compositionally biased region" description="Polar residues" evidence="1">
    <location>
        <begin position="208"/>
        <end position="220"/>
    </location>
</feature>
<evidence type="ECO:0000256" key="1">
    <source>
        <dbReference type="SAM" id="MobiDB-lite"/>
    </source>
</evidence>
<comment type="caution">
    <text evidence="2">The sequence shown here is derived from an EMBL/GenBank/DDBJ whole genome shotgun (WGS) entry which is preliminary data.</text>
</comment>
<feature type="compositionally biased region" description="Polar residues" evidence="1">
    <location>
        <begin position="427"/>
        <end position="437"/>
    </location>
</feature>